<feature type="transmembrane region" description="Helical" evidence="1">
    <location>
        <begin position="86"/>
        <end position="104"/>
    </location>
</feature>
<organism evidence="2 3">
    <name type="scientific">Lentzea rhizosphaerae</name>
    <dbReference type="NCBI Taxonomy" id="2041025"/>
    <lineage>
        <taxon>Bacteria</taxon>
        <taxon>Bacillati</taxon>
        <taxon>Actinomycetota</taxon>
        <taxon>Actinomycetes</taxon>
        <taxon>Pseudonocardiales</taxon>
        <taxon>Pseudonocardiaceae</taxon>
        <taxon>Lentzea</taxon>
    </lineage>
</organism>
<dbReference type="RefSeq" id="WP_382376872.1">
    <property type="nucleotide sequence ID" value="NZ_JBHRZI010000023.1"/>
</dbReference>
<reference evidence="3" key="1">
    <citation type="journal article" date="2019" name="Int. J. Syst. Evol. Microbiol.">
        <title>The Global Catalogue of Microorganisms (GCM) 10K type strain sequencing project: providing services to taxonomists for standard genome sequencing and annotation.</title>
        <authorList>
            <consortium name="The Broad Institute Genomics Platform"/>
            <consortium name="The Broad Institute Genome Sequencing Center for Infectious Disease"/>
            <person name="Wu L."/>
            <person name="Ma J."/>
        </authorList>
    </citation>
    <scope>NUCLEOTIDE SEQUENCE [LARGE SCALE GENOMIC DNA]</scope>
    <source>
        <strain evidence="3">CGMCC 4.7405</strain>
    </source>
</reference>
<feature type="transmembrane region" description="Helical" evidence="1">
    <location>
        <begin position="54"/>
        <end position="79"/>
    </location>
</feature>
<protein>
    <submittedName>
        <fullName evidence="2">Uncharacterized protein</fullName>
    </submittedName>
</protein>
<keyword evidence="1" id="KW-0472">Membrane</keyword>
<dbReference type="Proteomes" id="UP001595690">
    <property type="component" value="Unassembled WGS sequence"/>
</dbReference>
<sequence>MKPRVVRIAVWLWVVAAVVQPASSVLALIDVRQGVVAEVAQRFPAEPAVAQERVVVAVLALLLGAGLLIAALELGLALALNRGKRWARVVSVVLVGVVAVIAAVGPVHFVVASGIPVVAVVVSFLPAARAWFGGGEK</sequence>
<keyword evidence="1" id="KW-0812">Transmembrane</keyword>
<evidence type="ECO:0000313" key="2">
    <source>
        <dbReference type="EMBL" id="MFC3895325.1"/>
    </source>
</evidence>
<accession>A0ABV8C002</accession>
<proteinExistence type="predicted"/>
<keyword evidence="1" id="KW-1133">Transmembrane helix</keyword>
<evidence type="ECO:0000256" key="1">
    <source>
        <dbReference type="SAM" id="Phobius"/>
    </source>
</evidence>
<feature type="transmembrane region" description="Helical" evidence="1">
    <location>
        <begin position="110"/>
        <end position="132"/>
    </location>
</feature>
<comment type="caution">
    <text evidence="2">The sequence shown here is derived from an EMBL/GenBank/DDBJ whole genome shotgun (WGS) entry which is preliminary data.</text>
</comment>
<evidence type="ECO:0000313" key="3">
    <source>
        <dbReference type="Proteomes" id="UP001595690"/>
    </source>
</evidence>
<gene>
    <name evidence="2" type="ORF">ACFOWZ_27925</name>
</gene>
<name>A0ABV8C002_9PSEU</name>
<dbReference type="EMBL" id="JBHRZI010000023">
    <property type="protein sequence ID" value="MFC3895325.1"/>
    <property type="molecule type" value="Genomic_DNA"/>
</dbReference>
<keyword evidence="3" id="KW-1185">Reference proteome</keyword>